<dbReference type="AlphaFoldDB" id="A0A7W6GU46"/>
<accession>A0A7W6GU46</accession>
<reference evidence="3 4" key="1">
    <citation type="submission" date="2020-08" db="EMBL/GenBank/DDBJ databases">
        <title>Genomic Encyclopedia of Type Strains, Phase IV (KMG-IV): sequencing the most valuable type-strain genomes for metagenomic binning, comparative biology and taxonomic classification.</title>
        <authorList>
            <person name="Goeker M."/>
        </authorList>
    </citation>
    <scope>NUCLEOTIDE SEQUENCE [LARGE SCALE GENOMIC DNA]</scope>
    <source>
        <strain evidence="3 4">DSM 102235</strain>
    </source>
</reference>
<name>A0A7W6GU46_9RHOB</name>
<keyword evidence="4" id="KW-1185">Reference proteome</keyword>
<feature type="domain" description="YrhK" evidence="2">
    <location>
        <begin position="20"/>
        <end position="73"/>
    </location>
</feature>
<dbReference type="InterPro" id="IPR025424">
    <property type="entry name" value="YrhK_domain"/>
</dbReference>
<evidence type="ECO:0000313" key="3">
    <source>
        <dbReference type="EMBL" id="MBB3985924.1"/>
    </source>
</evidence>
<organism evidence="3 4">
    <name type="scientific">Sagittula marina</name>
    <dbReference type="NCBI Taxonomy" id="943940"/>
    <lineage>
        <taxon>Bacteria</taxon>
        <taxon>Pseudomonadati</taxon>
        <taxon>Pseudomonadota</taxon>
        <taxon>Alphaproteobacteria</taxon>
        <taxon>Rhodobacterales</taxon>
        <taxon>Roseobacteraceae</taxon>
        <taxon>Sagittula</taxon>
    </lineage>
</organism>
<dbReference type="GO" id="GO:0006508">
    <property type="term" value="P:proteolysis"/>
    <property type="evidence" value="ECO:0007669"/>
    <property type="project" value="UniProtKB-KW"/>
</dbReference>
<feature type="transmembrane region" description="Helical" evidence="1">
    <location>
        <begin position="50"/>
        <end position="68"/>
    </location>
</feature>
<keyword evidence="3" id="KW-0378">Hydrolase</keyword>
<keyword evidence="1" id="KW-0472">Membrane</keyword>
<dbReference type="Proteomes" id="UP000541426">
    <property type="component" value="Unassembled WGS sequence"/>
</dbReference>
<comment type="caution">
    <text evidence="3">The sequence shown here is derived from an EMBL/GenBank/DDBJ whole genome shotgun (WGS) entry which is preliminary data.</text>
</comment>
<feature type="transmembrane region" description="Helical" evidence="1">
    <location>
        <begin position="21"/>
        <end position="44"/>
    </location>
</feature>
<keyword evidence="3" id="KW-0645">Protease</keyword>
<evidence type="ECO:0000313" key="4">
    <source>
        <dbReference type="Proteomes" id="UP000541426"/>
    </source>
</evidence>
<sequence length="89" mass="10260">MFKSELHDATRKHEKVYGFYEKLYTTIDMLAGLAFLIGSILFFWESTMYSATWLFVIGSALFVAKPASRFAREYHLAQLPLPGDDEDED</sequence>
<proteinExistence type="predicted"/>
<dbReference type="RefSeq" id="WP_183965907.1">
    <property type="nucleotide sequence ID" value="NZ_BAABBZ010000007.1"/>
</dbReference>
<dbReference type="Pfam" id="PF14145">
    <property type="entry name" value="YrhK"/>
    <property type="match status" value="1"/>
</dbReference>
<gene>
    <name evidence="3" type="ORF">GGQ68_002262</name>
</gene>
<evidence type="ECO:0000259" key="2">
    <source>
        <dbReference type="Pfam" id="PF14145"/>
    </source>
</evidence>
<evidence type="ECO:0000256" key="1">
    <source>
        <dbReference type="SAM" id="Phobius"/>
    </source>
</evidence>
<dbReference type="GO" id="GO:0008233">
    <property type="term" value="F:peptidase activity"/>
    <property type="evidence" value="ECO:0007669"/>
    <property type="project" value="UniProtKB-KW"/>
</dbReference>
<keyword evidence="1" id="KW-1133">Transmembrane helix</keyword>
<keyword evidence="1" id="KW-0812">Transmembrane</keyword>
<protein>
    <submittedName>
        <fullName evidence="3">Membrane-bound ClpP family serine protease</fullName>
    </submittedName>
</protein>
<dbReference type="EMBL" id="JACIEJ010000005">
    <property type="protein sequence ID" value="MBB3985924.1"/>
    <property type="molecule type" value="Genomic_DNA"/>
</dbReference>